<feature type="domain" description="AAA+ ATPase" evidence="3">
    <location>
        <begin position="42"/>
        <end position="268"/>
    </location>
</feature>
<dbReference type="Proteomes" id="UP001169862">
    <property type="component" value="Unassembled WGS sequence"/>
</dbReference>
<sequence length="471" mass="52610">MYEAFYGLNEEPFRLSSDYRFCYGHKSYSRAKAYMQYAFERAEGFVMITGQPGTGKTTLVNELTHTLDSEDPVKIAMLVTTQMDSSDLLRMVAYHFGLTDLGQSKSEVLQQLTNMLTQNHRSGGRALLIIDEAQGLTINSLEELRLLTNLQVDNTPLIQIFLLGQEALKKLIHRPEMEQVHQRLVATCFLKPLELDETKAFVQHRLRVAGWSNRPVISEAVYPVIHKFSQGIPRRINLICSRLFLYGSIEELETIRLADSEVVIGELLSEQLLSDGLVIGDEFNAVDAYEPEPNDVSETEGDLAEVDAYQPPVEMSGSEDFELIEESFPEKNAAQTAVSGPAPDESFEVASNPLLPESEVPTLSKPLPISSLNNELKEAPSQNQEAGKASPEIRTAKHSDAFRSREAPEHLLTDSLHYSEEYKDKDYSVGLILLSVVAVLLIVTMVLFLISPEGFVEQVYRLKGLIDALLA</sequence>
<evidence type="ECO:0000259" key="3">
    <source>
        <dbReference type="SMART" id="SM00382"/>
    </source>
</evidence>
<accession>A0AAW7XNT5</accession>
<evidence type="ECO:0000313" key="4">
    <source>
        <dbReference type="EMBL" id="MDO6454455.1"/>
    </source>
</evidence>
<comment type="caution">
    <text evidence="4">The sequence shown here is derived from an EMBL/GenBank/DDBJ whole genome shotgun (WGS) entry which is preliminary data.</text>
</comment>
<gene>
    <name evidence="4" type="ORF">Q4490_12845</name>
</gene>
<proteinExistence type="predicted"/>
<dbReference type="InterPro" id="IPR003593">
    <property type="entry name" value="AAA+_ATPase"/>
</dbReference>
<protein>
    <submittedName>
        <fullName evidence="4">AAA family ATPase</fullName>
    </submittedName>
</protein>
<feature type="compositionally biased region" description="Polar residues" evidence="1">
    <location>
        <begin position="376"/>
        <end position="385"/>
    </location>
</feature>
<dbReference type="InterPro" id="IPR052026">
    <property type="entry name" value="ExeA_AAA_ATPase_DNA-bind"/>
</dbReference>
<dbReference type="PANTHER" id="PTHR35894:SF1">
    <property type="entry name" value="PHOSPHORIBULOKINASE _ URIDINE KINASE FAMILY"/>
    <property type="match status" value="1"/>
</dbReference>
<organism evidence="4 5">
    <name type="scientific">Neptunomonas phycophila</name>
    <dbReference type="NCBI Taxonomy" id="1572645"/>
    <lineage>
        <taxon>Bacteria</taxon>
        <taxon>Pseudomonadati</taxon>
        <taxon>Pseudomonadota</taxon>
        <taxon>Gammaproteobacteria</taxon>
        <taxon>Oceanospirillales</taxon>
        <taxon>Oceanospirillaceae</taxon>
        <taxon>Neptunomonas</taxon>
    </lineage>
</organism>
<dbReference type="EMBL" id="JAUOPG010000008">
    <property type="protein sequence ID" value="MDO6454455.1"/>
    <property type="molecule type" value="Genomic_DNA"/>
</dbReference>
<evidence type="ECO:0000313" key="5">
    <source>
        <dbReference type="Proteomes" id="UP001169862"/>
    </source>
</evidence>
<feature type="region of interest" description="Disordered" evidence="1">
    <location>
        <begin position="376"/>
        <end position="400"/>
    </location>
</feature>
<dbReference type="PANTHER" id="PTHR35894">
    <property type="entry name" value="GENERAL SECRETION PATHWAY PROTEIN A-RELATED"/>
    <property type="match status" value="1"/>
</dbReference>
<dbReference type="Gene3D" id="3.40.50.300">
    <property type="entry name" value="P-loop containing nucleotide triphosphate hydrolases"/>
    <property type="match status" value="1"/>
</dbReference>
<keyword evidence="2" id="KW-0812">Transmembrane</keyword>
<evidence type="ECO:0000256" key="1">
    <source>
        <dbReference type="SAM" id="MobiDB-lite"/>
    </source>
</evidence>
<keyword evidence="2" id="KW-0472">Membrane</keyword>
<keyword evidence="2" id="KW-1133">Transmembrane helix</keyword>
<dbReference type="GO" id="GO:0016887">
    <property type="term" value="F:ATP hydrolysis activity"/>
    <property type="evidence" value="ECO:0007669"/>
    <property type="project" value="InterPro"/>
</dbReference>
<dbReference type="AlphaFoldDB" id="A0AAW7XNT5"/>
<reference evidence="4" key="1">
    <citation type="submission" date="2023-07" db="EMBL/GenBank/DDBJ databases">
        <title>Genome content predicts the carbon catabolic preferences of heterotrophic bacteria.</title>
        <authorList>
            <person name="Gralka M."/>
        </authorList>
    </citation>
    <scope>NUCLEOTIDE SEQUENCE</scope>
    <source>
        <strain evidence="4">I2M16</strain>
    </source>
</reference>
<dbReference type="Pfam" id="PF13401">
    <property type="entry name" value="AAA_22"/>
    <property type="match status" value="1"/>
</dbReference>
<dbReference type="SMART" id="SM00382">
    <property type="entry name" value="AAA"/>
    <property type="match status" value="1"/>
</dbReference>
<dbReference type="RefSeq" id="WP_303551140.1">
    <property type="nucleotide sequence ID" value="NZ_JAUOPG010000008.1"/>
</dbReference>
<dbReference type="InterPro" id="IPR049945">
    <property type="entry name" value="AAA_22"/>
</dbReference>
<feature type="transmembrane region" description="Helical" evidence="2">
    <location>
        <begin position="427"/>
        <end position="450"/>
    </location>
</feature>
<name>A0AAW7XNT5_9GAMM</name>
<evidence type="ECO:0000256" key="2">
    <source>
        <dbReference type="SAM" id="Phobius"/>
    </source>
</evidence>
<dbReference type="InterPro" id="IPR027417">
    <property type="entry name" value="P-loop_NTPase"/>
</dbReference>
<dbReference type="SUPFAM" id="SSF52540">
    <property type="entry name" value="P-loop containing nucleoside triphosphate hydrolases"/>
    <property type="match status" value="1"/>
</dbReference>